<dbReference type="GO" id="GO:0004722">
    <property type="term" value="F:protein serine/threonine phosphatase activity"/>
    <property type="evidence" value="ECO:0007669"/>
    <property type="project" value="UniProtKB-EC"/>
</dbReference>
<proteinExistence type="inferred from homology"/>
<evidence type="ECO:0000256" key="1">
    <source>
        <dbReference type="ARBA" id="ARBA00001936"/>
    </source>
</evidence>
<dbReference type="SUPFAM" id="SSF56300">
    <property type="entry name" value="Metallo-dependent phosphatases"/>
    <property type="match status" value="1"/>
</dbReference>
<dbReference type="InterPro" id="IPR051134">
    <property type="entry name" value="PPP_phosphatase"/>
</dbReference>
<feature type="domain" description="Serine/threonine specific protein phosphatases" evidence="6">
    <location>
        <begin position="149"/>
        <end position="154"/>
    </location>
</feature>
<dbReference type="SMART" id="SM00156">
    <property type="entry name" value="PP2Ac"/>
    <property type="match status" value="1"/>
</dbReference>
<dbReference type="CDD" id="cd00144">
    <property type="entry name" value="MPP_PPP_family"/>
    <property type="match status" value="1"/>
</dbReference>
<comment type="similarity">
    <text evidence="4">Belongs to the PPP phosphatase family.</text>
</comment>
<comment type="cofactor">
    <cofactor evidence="1">
        <name>Mn(2+)</name>
        <dbReference type="ChEBI" id="CHEBI:29035"/>
    </cofactor>
</comment>
<dbReference type="EC" id="3.1.3.16" evidence="4"/>
<keyword evidence="2" id="KW-0479">Metal-binding</keyword>
<keyword evidence="4" id="KW-0378">Hydrolase</keyword>
<feature type="compositionally biased region" description="Polar residues" evidence="5">
    <location>
        <begin position="51"/>
        <end position="76"/>
    </location>
</feature>
<evidence type="ECO:0000256" key="5">
    <source>
        <dbReference type="SAM" id="MobiDB-lite"/>
    </source>
</evidence>
<protein>
    <recommendedName>
        <fullName evidence="4">Serine/threonine-protein phosphatase</fullName>
        <ecNumber evidence="4">3.1.3.16</ecNumber>
    </recommendedName>
</protein>
<sequence>MQSQTFTSKPPQSLINSFAFSSPNQYLSLTPSSSLTSTSINSSTSNILQVSQPISRNQTQQSISRNQTSPAHSTASDENEPKWRCTCFGDMHGHIQQLCALLRQVGLPEYGKHSIIFLGDYVDRGQNGVEVLCLVLALKLAFPDLVYILRGNHEDAEMNQTERGFASEVIKKYSKIKKNSLNDSNSKTTEEQTLDNKTHAAQIYLAFSRLYQAMPLAAVVNGCVFCVHGGVGSNLKLEEIQSLKREQSITDGTKPLKDEKFAEYGGITATMLWSDPNEQRVLGMHKSERGPLGCSFGPDVTEEFCKSNRLAMIVRSHQMRSTGFLEQDGSKGRCLTIFSVANYCQRDANNGAWCVLTFPSVSKEDEKQKKGGNIAVVARIEQYDLKKKVK</sequence>
<evidence type="ECO:0000259" key="6">
    <source>
        <dbReference type="PROSITE" id="PS00125"/>
    </source>
</evidence>
<feature type="region of interest" description="Disordered" evidence="5">
    <location>
        <begin position="51"/>
        <end position="80"/>
    </location>
</feature>
<gene>
    <name evidence="7" type="ORF">EZS28_010996</name>
</gene>
<evidence type="ECO:0000256" key="4">
    <source>
        <dbReference type="RuleBase" id="RU004273"/>
    </source>
</evidence>
<dbReference type="Gene3D" id="3.60.21.10">
    <property type="match status" value="1"/>
</dbReference>
<dbReference type="InterPro" id="IPR004843">
    <property type="entry name" value="Calcineurin-like_PHP"/>
</dbReference>
<comment type="caution">
    <text evidence="7">The sequence shown here is derived from an EMBL/GenBank/DDBJ whole genome shotgun (WGS) entry which is preliminary data.</text>
</comment>
<dbReference type="GO" id="GO:0046872">
    <property type="term" value="F:metal ion binding"/>
    <property type="evidence" value="ECO:0007669"/>
    <property type="project" value="UniProtKB-KW"/>
</dbReference>
<evidence type="ECO:0000256" key="3">
    <source>
        <dbReference type="ARBA" id="ARBA00023211"/>
    </source>
</evidence>
<reference evidence="7 8" key="1">
    <citation type="submission" date="2019-03" db="EMBL/GenBank/DDBJ databases">
        <title>Single cell metagenomics reveals metabolic interactions within the superorganism composed of flagellate Streblomastix strix and complex community of Bacteroidetes bacteria on its surface.</title>
        <authorList>
            <person name="Treitli S.C."/>
            <person name="Kolisko M."/>
            <person name="Husnik F."/>
            <person name="Keeling P."/>
            <person name="Hampl V."/>
        </authorList>
    </citation>
    <scope>NUCLEOTIDE SEQUENCE [LARGE SCALE GENOMIC DNA]</scope>
    <source>
        <strain evidence="7">ST1C</strain>
    </source>
</reference>
<organism evidence="7 8">
    <name type="scientific">Streblomastix strix</name>
    <dbReference type="NCBI Taxonomy" id="222440"/>
    <lineage>
        <taxon>Eukaryota</taxon>
        <taxon>Metamonada</taxon>
        <taxon>Preaxostyla</taxon>
        <taxon>Oxymonadida</taxon>
        <taxon>Streblomastigidae</taxon>
        <taxon>Streblomastix</taxon>
    </lineage>
</organism>
<evidence type="ECO:0000313" key="7">
    <source>
        <dbReference type="EMBL" id="KAA6393476.1"/>
    </source>
</evidence>
<evidence type="ECO:0000256" key="2">
    <source>
        <dbReference type="ARBA" id="ARBA00022723"/>
    </source>
</evidence>
<dbReference type="Pfam" id="PF00149">
    <property type="entry name" value="Metallophos"/>
    <property type="match status" value="1"/>
</dbReference>
<dbReference type="InterPro" id="IPR006186">
    <property type="entry name" value="Ser/Thr-sp_prot-phosphatase"/>
</dbReference>
<accession>A0A5J4WFH8</accession>
<dbReference type="PANTHER" id="PTHR45668">
    <property type="entry name" value="SERINE/THREONINE-PROTEIN PHOSPHATASE 5-RELATED"/>
    <property type="match status" value="1"/>
</dbReference>
<dbReference type="Proteomes" id="UP000324800">
    <property type="component" value="Unassembled WGS sequence"/>
</dbReference>
<dbReference type="PANTHER" id="PTHR45668:SF5">
    <property type="entry name" value="SERINE_THREONINE-PROTEIN PHOSPHATASE 5"/>
    <property type="match status" value="1"/>
</dbReference>
<dbReference type="AlphaFoldDB" id="A0A5J4WFH8"/>
<dbReference type="PRINTS" id="PR00114">
    <property type="entry name" value="STPHPHTASE"/>
</dbReference>
<keyword evidence="3" id="KW-0464">Manganese</keyword>
<evidence type="ECO:0000313" key="8">
    <source>
        <dbReference type="Proteomes" id="UP000324800"/>
    </source>
</evidence>
<name>A0A5J4WFH8_9EUKA</name>
<comment type="catalytic activity">
    <reaction evidence="4">
        <text>O-phospho-L-threonyl-[protein] + H2O = L-threonyl-[protein] + phosphate</text>
        <dbReference type="Rhea" id="RHEA:47004"/>
        <dbReference type="Rhea" id="RHEA-COMP:11060"/>
        <dbReference type="Rhea" id="RHEA-COMP:11605"/>
        <dbReference type="ChEBI" id="CHEBI:15377"/>
        <dbReference type="ChEBI" id="CHEBI:30013"/>
        <dbReference type="ChEBI" id="CHEBI:43474"/>
        <dbReference type="ChEBI" id="CHEBI:61977"/>
        <dbReference type="EC" id="3.1.3.16"/>
    </reaction>
</comment>
<dbReference type="InterPro" id="IPR029052">
    <property type="entry name" value="Metallo-depent_PP-like"/>
</dbReference>
<dbReference type="EMBL" id="SNRW01002219">
    <property type="protein sequence ID" value="KAA6393476.1"/>
    <property type="molecule type" value="Genomic_DNA"/>
</dbReference>
<dbReference type="PROSITE" id="PS00125">
    <property type="entry name" value="SER_THR_PHOSPHATASE"/>
    <property type="match status" value="1"/>
</dbReference>